<dbReference type="Gene3D" id="3.90.70.10">
    <property type="entry name" value="Cysteine proteinases"/>
    <property type="match status" value="2"/>
</dbReference>
<proteinExistence type="inferred from homology"/>
<organism evidence="10 11">
    <name type="scientific">Batrachochytrium salamandrivorans</name>
    <dbReference type="NCBI Taxonomy" id="1357716"/>
    <lineage>
        <taxon>Eukaryota</taxon>
        <taxon>Fungi</taxon>
        <taxon>Fungi incertae sedis</taxon>
        <taxon>Chytridiomycota</taxon>
        <taxon>Chytridiomycota incertae sedis</taxon>
        <taxon>Chytridiomycetes</taxon>
        <taxon>Rhizophydiales</taxon>
        <taxon>Rhizophydiales incertae sedis</taxon>
        <taxon>Batrachochytrium</taxon>
    </lineage>
</organism>
<keyword evidence="4" id="KW-0645">Protease</keyword>
<evidence type="ECO:0000256" key="3">
    <source>
        <dbReference type="ARBA" id="ARBA00012759"/>
    </source>
</evidence>
<feature type="compositionally biased region" description="Polar residues" evidence="8">
    <location>
        <begin position="511"/>
        <end position="521"/>
    </location>
</feature>
<feature type="domain" description="USP" evidence="9">
    <location>
        <begin position="215"/>
        <end position="886"/>
    </location>
</feature>
<accession>A0ABQ8FEL6</accession>
<evidence type="ECO:0000259" key="9">
    <source>
        <dbReference type="PROSITE" id="PS50235"/>
    </source>
</evidence>
<comment type="similarity">
    <text evidence="2">Belongs to the peptidase C19 family.</text>
</comment>
<keyword evidence="5" id="KW-0833">Ubl conjugation pathway</keyword>
<dbReference type="InterPro" id="IPR028889">
    <property type="entry name" value="USP"/>
</dbReference>
<reference evidence="10 11" key="1">
    <citation type="submission" date="2021-02" db="EMBL/GenBank/DDBJ databases">
        <title>Variation within the Batrachochytrium salamandrivorans European outbreak.</title>
        <authorList>
            <person name="Kelly M."/>
            <person name="Pasmans F."/>
            <person name="Shea T.P."/>
            <person name="Munoz J.F."/>
            <person name="Carranza S."/>
            <person name="Cuomo C.A."/>
            <person name="Martel A."/>
        </authorList>
    </citation>
    <scope>NUCLEOTIDE SEQUENCE [LARGE SCALE GENOMIC DNA]</scope>
    <source>
        <strain evidence="10 11">AMFP18/2</strain>
    </source>
</reference>
<evidence type="ECO:0000313" key="11">
    <source>
        <dbReference type="Proteomes" id="UP001648503"/>
    </source>
</evidence>
<evidence type="ECO:0000256" key="8">
    <source>
        <dbReference type="SAM" id="MobiDB-lite"/>
    </source>
</evidence>
<dbReference type="SUPFAM" id="SSF54001">
    <property type="entry name" value="Cysteine proteinases"/>
    <property type="match status" value="1"/>
</dbReference>
<dbReference type="PANTHER" id="PTHR24006">
    <property type="entry name" value="UBIQUITIN CARBOXYL-TERMINAL HYDROLASE"/>
    <property type="match status" value="1"/>
</dbReference>
<dbReference type="EMBL" id="JAFCIX010000172">
    <property type="protein sequence ID" value="KAH6596985.1"/>
    <property type="molecule type" value="Genomic_DNA"/>
</dbReference>
<keyword evidence="7" id="KW-0788">Thiol protease</keyword>
<dbReference type="PROSITE" id="PS50235">
    <property type="entry name" value="USP_3"/>
    <property type="match status" value="1"/>
</dbReference>
<dbReference type="InterPro" id="IPR038765">
    <property type="entry name" value="Papain-like_cys_pep_sf"/>
</dbReference>
<evidence type="ECO:0000256" key="1">
    <source>
        <dbReference type="ARBA" id="ARBA00000707"/>
    </source>
</evidence>
<protein>
    <recommendedName>
        <fullName evidence="3">ubiquitinyl hydrolase 1</fullName>
        <ecNumber evidence="3">3.4.19.12</ecNumber>
    </recommendedName>
</protein>
<name>A0ABQ8FEL6_9FUNG</name>
<dbReference type="PANTHER" id="PTHR24006:SF758">
    <property type="entry name" value="UBIQUITIN CARBOXYL-TERMINAL HYDROLASE 36"/>
    <property type="match status" value="1"/>
</dbReference>
<comment type="catalytic activity">
    <reaction evidence="1">
        <text>Thiol-dependent hydrolysis of ester, thioester, amide, peptide and isopeptide bonds formed by the C-terminal Gly of ubiquitin (a 76-residue protein attached to proteins as an intracellular targeting signal).</text>
        <dbReference type="EC" id="3.4.19.12"/>
    </reaction>
</comment>
<feature type="region of interest" description="Disordered" evidence="8">
    <location>
        <begin position="480"/>
        <end position="523"/>
    </location>
</feature>
<dbReference type="InterPro" id="IPR050164">
    <property type="entry name" value="Peptidase_C19"/>
</dbReference>
<dbReference type="Proteomes" id="UP001648503">
    <property type="component" value="Unassembled WGS sequence"/>
</dbReference>
<gene>
    <name evidence="10" type="ORF">BASA50_004743</name>
</gene>
<evidence type="ECO:0000256" key="5">
    <source>
        <dbReference type="ARBA" id="ARBA00022786"/>
    </source>
</evidence>
<comment type="caution">
    <text evidence="10">The sequence shown here is derived from an EMBL/GenBank/DDBJ whole genome shotgun (WGS) entry which is preliminary data.</text>
</comment>
<dbReference type="InterPro" id="IPR018200">
    <property type="entry name" value="USP_CS"/>
</dbReference>
<keyword evidence="11" id="KW-1185">Reference proteome</keyword>
<evidence type="ECO:0000256" key="2">
    <source>
        <dbReference type="ARBA" id="ARBA00009085"/>
    </source>
</evidence>
<sequence>MFCFGLNNEFKALNRNHSDQTTSSICCSKEKPRSQSSAPSHPSTPPFQPFPPLMDTVLAAWSSTVQFLQGIRSIIATTTSQYNLIPNSVFSNCPVDDSSEADCTAFDYSSDIYSKVYQIPFVDTLVYFFQNTLTETWRSFLMLPNPPPPWVIQLALVVAVAGVGWWKMTAPFSSTGSMAGMLKRRIKAFKDVNGTDPLDVNPKRRRRKADIWYPGGLYNMGNTCFMNSVIQSLVSMPRLAKYLEQRIEAYYVDDHSLPELHVTDALFDLCLALNDASPVRKILKPRGLVDALAGSHGNHNHLLGYQQQDAHELFQFLSSLLTKEELPIVPSAISSFADIGSLRNSFNHAEVPSDFVKVWASSGMVFLPRRSVMRSPLTGLLASRICCHQCGYKSPLRHDVFDNLSLTVASIPSCLLEKLIENYIQIESIHGYICDCCSLFATAKKLQQDLVRLEATLESTENPLSGQSTPSAKVASCGLPAADSVRSTPSPTSGKKKKKKPEKSAKGTPLPNASTSSQGGSTPPVKLLPVAVPAVTASGAPLAGMHTLLVTARVEQLRRDLLFVTEAIREQKYDITLPLTIKKVKIASPVSTKQISIVFPPPCLCLHMQRSVYLPSGHLVKNNSRIVFRDVLDLNDMVGMPSRSSGSLAHTLSTLGQAARAGLDAARMEAYEEDTDSLSLSTVSSDLEVSGVKEAMDDHKAVPATFVFNREEGLHLDSHGHSERLGHRSGFKLGVEDPPASMSMEETTDHGIGNAGSSVQWRSSLGRLQPALTDMMEDAIPRHVSHVNDSMHPQSEDGLGQVDASYQSRPFVYRLRAAILHYGSHDSGHFVTYRKFKMPSCVEDDEGVATEVWFRISDDRVDLVSDVETEVFGHGSQYAYMLYYER</sequence>
<dbReference type="PROSITE" id="PS00972">
    <property type="entry name" value="USP_1"/>
    <property type="match status" value="1"/>
</dbReference>
<evidence type="ECO:0000256" key="6">
    <source>
        <dbReference type="ARBA" id="ARBA00022801"/>
    </source>
</evidence>
<dbReference type="EC" id="3.4.19.12" evidence="3"/>
<dbReference type="InterPro" id="IPR001394">
    <property type="entry name" value="Peptidase_C19_UCH"/>
</dbReference>
<feature type="region of interest" description="Disordered" evidence="8">
    <location>
        <begin position="20"/>
        <end position="45"/>
    </location>
</feature>
<evidence type="ECO:0000313" key="10">
    <source>
        <dbReference type="EMBL" id="KAH6596985.1"/>
    </source>
</evidence>
<evidence type="ECO:0000256" key="4">
    <source>
        <dbReference type="ARBA" id="ARBA00022670"/>
    </source>
</evidence>
<dbReference type="Pfam" id="PF00443">
    <property type="entry name" value="UCH"/>
    <property type="match status" value="1"/>
</dbReference>
<evidence type="ECO:0000256" key="7">
    <source>
        <dbReference type="ARBA" id="ARBA00022807"/>
    </source>
</evidence>
<keyword evidence="6" id="KW-0378">Hydrolase</keyword>